<proteinExistence type="predicted"/>
<dbReference type="InterPro" id="IPR000644">
    <property type="entry name" value="CBS_dom"/>
</dbReference>
<feature type="domain" description="CBS" evidence="4">
    <location>
        <begin position="156"/>
        <end position="221"/>
    </location>
</feature>
<dbReference type="CDD" id="cd05401">
    <property type="entry name" value="NT_GlnE_GlnD_like"/>
    <property type="match status" value="1"/>
</dbReference>
<feature type="domain" description="CBS" evidence="4">
    <location>
        <begin position="227"/>
        <end position="283"/>
    </location>
</feature>
<dbReference type="RefSeq" id="WP_283175476.1">
    <property type="nucleotide sequence ID" value="NZ_JAPNOA010000059.1"/>
</dbReference>
<dbReference type="Gene3D" id="2.60.120.10">
    <property type="entry name" value="Jelly Rolls"/>
    <property type="match status" value="1"/>
</dbReference>
<dbReference type="InterPro" id="IPR018821">
    <property type="entry name" value="DUF294_put_nucleoTrafse_sb-bd"/>
</dbReference>
<evidence type="ECO:0000313" key="5">
    <source>
        <dbReference type="EMBL" id="MCY0967274.1"/>
    </source>
</evidence>
<evidence type="ECO:0000256" key="2">
    <source>
        <dbReference type="PROSITE-ProRule" id="PRU00703"/>
    </source>
</evidence>
<dbReference type="AlphaFoldDB" id="A0A9X3EGU0"/>
<dbReference type="GO" id="GO:0008773">
    <property type="term" value="F:[protein-PII] uridylyltransferase activity"/>
    <property type="evidence" value="ECO:0007669"/>
    <property type="project" value="InterPro"/>
</dbReference>
<feature type="domain" description="Cyclic nucleotide-binding" evidence="3">
    <location>
        <begin position="17"/>
        <end position="116"/>
    </location>
</feature>
<dbReference type="InterPro" id="IPR046342">
    <property type="entry name" value="CBS_dom_sf"/>
</dbReference>
<evidence type="ECO:0000259" key="3">
    <source>
        <dbReference type="PROSITE" id="PS50042"/>
    </source>
</evidence>
<dbReference type="PROSITE" id="PS51371">
    <property type="entry name" value="CBS"/>
    <property type="match status" value="2"/>
</dbReference>
<accession>A0A9X3EGU0</accession>
<dbReference type="SUPFAM" id="SSF51206">
    <property type="entry name" value="cAMP-binding domain-like"/>
    <property type="match status" value="1"/>
</dbReference>
<dbReference type="InterPro" id="IPR018490">
    <property type="entry name" value="cNMP-bd_dom_sf"/>
</dbReference>
<dbReference type="InterPro" id="IPR005105">
    <property type="entry name" value="GlnD_Uridyltrans_N"/>
</dbReference>
<reference evidence="5" key="1">
    <citation type="submission" date="2022-11" db="EMBL/GenBank/DDBJ databases">
        <title>Parathalassolutuus dongxingensis gen. nov., sp. nov., a novel member of family Oceanospirillaceae isolated from a coastal shrimp pond in Guangxi, China.</title>
        <authorList>
            <person name="Chen H."/>
        </authorList>
    </citation>
    <scope>NUCLEOTIDE SEQUENCE</scope>
    <source>
        <strain evidence="5">G-43</strain>
    </source>
</reference>
<dbReference type="Pfam" id="PF00571">
    <property type="entry name" value="CBS"/>
    <property type="match status" value="2"/>
</dbReference>
<evidence type="ECO:0000256" key="1">
    <source>
        <dbReference type="ARBA" id="ARBA00023122"/>
    </source>
</evidence>
<dbReference type="PANTHER" id="PTHR43080">
    <property type="entry name" value="CBS DOMAIN-CONTAINING PROTEIN CBSX3, MITOCHONDRIAL"/>
    <property type="match status" value="1"/>
</dbReference>
<evidence type="ECO:0000259" key="4">
    <source>
        <dbReference type="PROSITE" id="PS51371"/>
    </source>
</evidence>
<gene>
    <name evidence="5" type="ORF">OUO13_19010</name>
</gene>
<dbReference type="Pfam" id="PF10335">
    <property type="entry name" value="DUF294_C"/>
    <property type="match status" value="1"/>
</dbReference>
<evidence type="ECO:0000313" key="6">
    <source>
        <dbReference type="Proteomes" id="UP001150830"/>
    </source>
</evidence>
<keyword evidence="1 2" id="KW-0129">CBS domain</keyword>
<sequence>MQAEQIEIMEFLRKQAPFRALDNKVLEQIASRTDVAYFKAGTRIMTFDEPVTDWHLIRSGAVEVYRRTGELYDRLTVGDYFGQFGLLRDKRVRFPATAVEDTLVYLIPESLFTELFEKHESFADQVELEDRTRLKQAVARQNESNQLMTSRVENLLHREQLNVPVTMSVQEVANRMIAMEVTCALVVTESDQPMAASRLVGIVTDKDIRIRLVATGLPHNTPVEQIMTTRIASIEHHQYVFEAMLMMLRFNVHHLPVLRHGLPVGVVTLPDIMRYESQNSLFVVRSIFRARNIDELKVLRPQVVACFSRMVAEDANSHMIGTAMAVIGRSFKQRLLELAEQQFGPPPVPYCFLALGSMAREEQLIVTDQDNALILDNRYNPKEHEEYFVRLSNFVCDGLNDCGYVHCEGGIMAVNPKWRKTLKQWQDSFRDWIENPAREVLLNTFIFFDLQGVWGQTQWAEQLNHFVADKASRSPLFLSAMARGALGRTPPLGFFRSFVMEEDGVHSRTINMKRRGTAPLADLIRVHALAMGSLAHNSFDRLADLEEANFLPQGMAADLADALELIAMVRIRHQARDLEAGREPDNNIEPDNLSDFERKTLKDAFQVLNNAQKSLRFRYQNLRAYE</sequence>
<comment type="caution">
    <text evidence="5">The sequence shown here is derived from an EMBL/GenBank/DDBJ whole genome shotgun (WGS) entry which is preliminary data.</text>
</comment>
<dbReference type="PROSITE" id="PS50042">
    <property type="entry name" value="CNMP_BINDING_3"/>
    <property type="match status" value="1"/>
</dbReference>
<organism evidence="5 6">
    <name type="scientific">Parathalassolituus penaei</name>
    <dbReference type="NCBI Taxonomy" id="2997323"/>
    <lineage>
        <taxon>Bacteria</taxon>
        <taxon>Pseudomonadati</taxon>
        <taxon>Pseudomonadota</taxon>
        <taxon>Gammaproteobacteria</taxon>
        <taxon>Oceanospirillales</taxon>
        <taxon>Oceanospirillaceae</taxon>
        <taxon>Parathalassolituus</taxon>
    </lineage>
</organism>
<dbReference type="Proteomes" id="UP001150830">
    <property type="component" value="Unassembled WGS sequence"/>
</dbReference>
<keyword evidence="6" id="KW-1185">Reference proteome</keyword>
<dbReference type="SMART" id="SM00100">
    <property type="entry name" value="cNMP"/>
    <property type="match status" value="1"/>
</dbReference>
<protein>
    <submittedName>
        <fullName evidence="5">DUF294 nucleotidyltransferase-like domain-containing protein</fullName>
    </submittedName>
</protein>
<dbReference type="Pfam" id="PF00027">
    <property type="entry name" value="cNMP_binding"/>
    <property type="match status" value="1"/>
</dbReference>
<dbReference type="SMART" id="SM00116">
    <property type="entry name" value="CBS"/>
    <property type="match status" value="2"/>
</dbReference>
<dbReference type="Pfam" id="PF03445">
    <property type="entry name" value="DUF294"/>
    <property type="match status" value="1"/>
</dbReference>
<dbReference type="EMBL" id="JAPNOA010000059">
    <property type="protein sequence ID" value="MCY0967274.1"/>
    <property type="molecule type" value="Genomic_DNA"/>
</dbReference>
<dbReference type="InterPro" id="IPR051257">
    <property type="entry name" value="Diverse_CBS-Domain"/>
</dbReference>
<dbReference type="Gene3D" id="3.10.580.10">
    <property type="entry name" value="CBS-domain"/>
    <property type="match status" value="1"/>
</dbReference>
<dbReference type="InterPro" id="IPR000595">
    <property type="entry name" value="cNMP-bd_dom"/>
</dbReference>
<dbReference type="PANTHER" id="PTHR43080:SF2">
    <property type="entry name" value="CBS DOMAIN-CONTAINING PROTEIN"/>
    <property type="match status" value="1"/>
</dbReference>
<dbReference type="InterPro" id="IPR014710">
    <property type="entry name" value="RmlC-like_jellyroll"/>
</dbReference>
<dbReference type="CDD" id="cd04587">
    <property type="entry name" value="CBS_pair_CAP-ED_NT_Pol-beta-like_DUF294_assoc"/>
    <property type="match status" value="1"/>
</dbReference>
<dbReference type="CDD" id="cd00038">
    <property type="entry name" value="CAP_ED"/>
    <property type="match status" value="1"/>
</dbReference>
<dbReference type="SUPFAM" id="SSF54631">
    <property type="entry name" value="CBS-domain pair"/>
    <property type="match status" value="1"/>
</dbReference>
<name>A0A9X3EGU0_9GAMM</name>